<evidence type="ECO:0000313" key="3">
    <source>
        <dbReference type="Proteomes" id="UP001329151"/>
    </source>
</evidence>
<organism evidence="2 3">
    <name type="scientific">Limnobacter thiooxidans</name>
    <dbReference type="NCBI Taxonomy" id="131080"/>
    <lineage>
        <taxon>Bacteria</taxon>
        <taxon>Pseudomonadati</taxon>
        <taxon>Pseudomonadota</taxon>
        <taxon>Betaproteobacteria</taxon>
        <taxon>Burkholderiales</taxon>
        <taxon>Burkholderiaceae</taxon>
        <taxon>Limnobacter</taxon>
    </lineage>
</organism>
<feature type="chain" id="PRO_5047199397" description="Dicarboxylate transport domain-containing protein" evidence="1">
    <location>
        <begin position="24"/>
        <end position="633"/>
    </location>
</feature>
<dbReference type="EMBL" id="AP028947">
    <property type="protein sequence ID" value="BET27428.1"/>
    <property type="molecule type" value="Genomic_DNA"/>
</dbReference>
<keyword evidence="3" id="KW-1185">Reference proteome</keyword>
<feature type="signal peptide" evidence="1">
    <location>
        <begin position="1"/>
        <end position="23"/>
    </location>
</feature>
<keyword evidence="1" id="KW-0732">Signal</keyword>
<proteinExistence type="predicted"/>
<evidence type="ECO:0000256" key="1">
    <source>
        <dbReference type="SAM" id="SignalP"/>
    </source>
</evidence>
<dbReference type="AlphaFoldDB" id="A0AA86J2R8"/>
<accession>A0AA86J2R8</accession>
<evidence type="ECO:0008006" key="4">
    <source>
        <dbReference type="Google" id="ProtNLM"/>
    </source>
</evidence>
<reference evidence="2 3" key="1">
    <citation type="submission" date="2023-10" db="EMBL/GenBank/DDBJ databases">
        <title>Complete Genome Sequence of Limnobacter thiooxidans CS-K2T, Isolated from freshwater lake sediments in Bavaria, Germany.</title>
        <authorList>
            <person name="Naruki M."/>
            <person name="Watanabe A."/>
            <person name="Warashina T."/>
            <person name="Morita T."/>
            <person name="Arakawa K."/>
        </authorList>
    </citation>
    <scope>NUCLEOTIDE SEQUENCE [LARGE SCALE GENOMIC DNA]</scope>
    <source>
        <strain evidence="2 3">CS-K2</strain>
    </source>
</reference>
<protein>
    <recommendedName>
        <fullName evidence="4">Dicarboxylate transport domain-containing protein</fullName>
    </recommendedName>
</protein>
<dbReference type="RefSeq" id="WP_130557493.1">
    <property type="nucleotide sequence ID" value="NZ_AP028947.1"/>
</dbReference>
<evidence type="ECO:0000313" key="2">
    <source>
        <dbReference type="EMBL" id="BET27428.1"/>
    </source>
</evidence>
<name>A0AA86J2R8_9BURK</name>
<dbReference type="KEGG" id="lto:RGQ30_29290"/>
<sequence>MQHQPVRLLFLLLALALGGPTAASTDSTARNALETVQDWRQAMPPGNSALKQAMVQARKSRLGLSPELQFDLEELHGTLQPVQADTPISLENTSALGVQISHARLKISDAVLQTLVQAELNASNAPLRIKQVQTKPDGVLIKGDIRRLGLWIPFEMEGAPSVLNNKEIGLTPSRLKVAGIPVYKALLATNIQLQALIDMKSKAVRLQGQAMVLRLDSLLQAPKISFELSKVELAQGEVKVLLGASNSPPFFCGAQCPGSFVYTAGGELRAAGMVLSGKPTLITGTPSSTLPVGLHQLDPLIQTSTMQLRADGAIWISAQEGPLGEDEAALLAKGDQAMKRLKQQLETYAQQQPVTLAVHEATLLSNEGIELRVEKLLASTHATDLGQLPTAPQTVHTGEISLGEKALNTLMNEALFNYEGSPIRRVNSRIGSPLLELALQVRPEILGIPLIWLPATLSGELQVSDDQLHLEFTPTQVRMFGLPVLPLLNFLGLPLDSLIKIDQQTIKLTGNTLRIALNNALPPLQLNTRLLAIKTGGSSPWGPFLQVSVGLQAEDARLETQSLMEQLPKGLWMNTPEFTALGMRTGPTLGHVYNARRDERLVIDLAQYPDLLSAATIRLPERERVWVSMPPQR</sequence>
<gene>
    <name evidence="2" type="ORF">RGQ30_29290</name>
</gene>
<dbReference type="Proteomes" id="UP001329151">
    <property type="component" value="Chromosome"/>
</dbReference>